<accession>A0AB39N464</accession>
<reference evidence="1" key="1">
    <citation type="submission" date="2024-07" db="EMBL/GenBank/DDBJ databases">
        <authorList>
            <person name="Yu S.T."/>
        </authorList>
    </citation>
    <scope>NUCLEOTIDE SEQUENCE</scope>
    <source>
        <strain evidence="1">R11</strain>
    </source>
</reference>
<organism evidence="1">
    <name type="scientific">Streptomyces sp. R11</name>
    <dbReference type="NCBI Taxonomy" id="3238625"/>
    <lineage>
        <taxon>Bacteria</taxon>
        <taxon>Bacillati</taxon>
        <taxon>Actinomycetota</taxon>
        <taxon>Actinomycetes</taxon>
        <taxon>Kitasatosporales</taxon>
        <taxon>Streptomycetaceae</taxon>
        <taxon>Streptomyces</taxon>
    </lineage>
</organism>
<sequence length="156" mass="17794">MRPSKLPSDAELLKKEAAGLSHAEIAAEFGVTRQAVTKRFNLMDRYARQEYRDVAKVLPWDLASLPAKDVIHNDESFMGLRAFVRQRMGAEVSVRSQLALRTFLNHLNAGEVLTLDPVQGVQWVKRDPQRDGPLAIRWPEGEPWDDRTDLFRFLPA</sequence>
<proteinExistence type="predicted"/>
<protein>
    <submittedName>
        <fullName evidence="1">Uncharacterized protein</fullName>
    </submittedName>
</protein>
<gene>
    <name evidence="1" type="ORF">AB5J55_22560</name>
</gene>
<dbReference type="AlphaFoldDB" id="A0AB39N464"/>
<dbReference type="EMBL" id="CP163432">
    <property type="protein sequence ID" value="XDQ12216.1"/>
    <property type="molecule type" value="Genomic_DNA"/>
</dbReference>
<name>A0AB39N464_9ACTN</name>
<dbReference type="RefSeq" id="WP_369272402.1">
    <property type="nucleotide sequence ID" value="NZ_CP163432.1"/>
</dbReference>
<evidence type="ECO:0000313" key="1">
    <source>
        <dbReference type="EMBL" id="XDQ12216.1"/>
    </source>
</evidence>